<feature type="transmembrane region" description="Helical" evidence="1">
    <location>
        <begin position="87"/>
        <end position="106"/>
    </location>
</feature>
<dbReference type="RefSeq" id="WP_377173961.1">
    <property type="nucleotide sequence ID" value="NZ_JBHUJA010000013.1"/>
</dbReference>
<dbReference type="AlphaFoldDB" id="A0A934VN41"/>
<evidence type="ECO:0000313" key="3">
    <source>
        <dbReference type="Proteomes" id="UP000604083"/>
    </source>
</evidence>
<name>A0A934VN41_9BACT</name>
<comment type="caution">
    <text evidence="2">The sequence shown here is derived from an EMBL/GenBank/DDBJ whole genome shotgun (WGS) entry which is preliminary data.</text>
</comment>
<keyword evidence="1" id="KW-1133">Transmembrane helix</keyword>
<keyword evidence="3" id="KW-1185">Reference proteome</keyword>
<keyword evidence="1" id="KW-0472">Membrane</keyword>
<organism evidence="2 3">
    <name type="scientific">Roseibacillus ishigakijimensis</name>
    <dbReference type="NCBI Taxonomy" id="454146"/>
    <lineage>
        <taxon>Bacteria</taxon>
        <taxon>Pseudomonadati</taxon>
        <taxon>Verrucomicrobiota</taxon>
        <taxon>Verrucomicrobiia</taxon>
        <taxon>Verrucomicrobiales</taxon>
        <taxon>Verrucomicrobiaceae</taxon>
        <taxon>Roseibacillus</taxon>
    </lineage>
</organism>
<keyword evidence="1" id="KW-0812">Transmembrane</keyword>
<proteinExistence type="predicted"/>
<sequence>MTPKKTRLLRLIKTLPMILGIALLTAGLNSTYHNRGREATYRKVVDPILDTYLLNPTSSKLPEKERISLHLKIIEARTHATPTHPSWLIRTLLLTGLILIIIGGPLNKTESPS</sequence>
<dbReference type="Proteomes" id="UP000604083">
    <property type="component" value="Unassembled WGS sequence"/>
</dbReference>
<accession>A0A934VN41</accession>
<reference evidence="2" key="1">
    <citation type="submission" date="2021-01" db="EMBL/GenBank/DDBJ databases">
        <title>Modified the classification status of verrucomicrobia.</title>
        <authorList>
            <person name="Feng X."/>
        </authorList>
    </citation>
    <scope>NUCLEOTIDE SEQUENCE</scope>
    <source>
        <strain evidence="2">KCTC 12986</strain>
    </source>
</reference>
<evidence type="ECO:0000313" key="2">
    <source>
        <dbReference type="EMBL" id="MBK1834917.1"/>
    </source>
</evidence>
<protein>
    <submittedName>
        <fullName evidence="2">Uncharacterized protein</fullName>
    </submittedName>
</protein>
<dbReference type="EMBL" id="JAENIO010000035">
    <property type="protein sequence ID" value="MBK1834917.1"/>
    <property type="molecule type" value="Genomic_DNA"/>
</dbReference>
<gene>
    <name evidence="2" type="ORF">JIN78_12680</name>
</gene>
<evidence type="ECO:0000256" key="1">
    <source>
        <dbReference type="SAM" id="Phobius"/>
    </source>
</evidence>
<feature type="transmembrane region" description="Helical" evidence="1">
    <location>
        <begin position="12"/>
        <end position="32"/>
    </location>
</feature>